<name>A0A5T7VUA1_SALER</name>
<sequence length="361" mass="38527">MGITAGDTVEFAPDFSLSAEGRDITAAVASGLVELQFTDYGAGTGKTDELRITLMSETLVLPAKGAKLRLGLGFNGVITDKGSFVVCGVASSGPPRKVEIYATAAPMDGKKHGGNVNNQKTRSFPDDITLGDLVRTVAADNGLTARVAAGLKDIVLPHVDQVRESDAALLSRLARLHNAVSKPTHDRWLFLVRGAGESVSGRAVPHGTVSRENVSSWNYSAGDRGNAGAGKGKGTVAVDYFHKQTGETRTLQVTHDGADRRHPYTHADDTQAKQQAGAMVISARQNARRMSLTAPCRPEFIALTAEGAITTTGFGRKEDRRWLTESLCYRLGAAGFSVEFSLVTDFRPPGKNNGVDYFNKH</sequence>
<dbReference type="AlphaFoldDB" id="A0A5T7VUA1"/>
<evidence type="ECO:0000313" key="2">
    <source>
        <dbReference type="EMBL" id="EBN2157122.1"/>
    </source>
</evidence>
<evidence type="ECO:0000313" key="1">
    <source>
        <dbReference type="EMBL" id="EBL9210900.1"/>
    </source>
</evidence>
<protein>
    <submittedName>
        <fullName evidence="2">Late control protein D</fullName>
    </submittedName>
</protein>
<evidence type="ECO:0000313" key="3">
    <source>
        <dbReference type="EMBL" id="EBN2829416.1"/>
    </source>
</evidence>
<reference evidence="2" key="1">
    <citation type="submission" date="2018-06" db="EMBL/GenBank/DDBJ databases">
        <authorList>
            <consortium name="PulseNet: The National Subtyping Network for Foodborne Disease Surveillance"/>
            <person name="Tarr C.L."/>
            <person name="Trees E."/>
            <person name="Katz L.S."/>
            <person name="Carleton-Romer H.A."/>
            <person name="Stroika S."/>
            <person name="Kucerova Z."/>
            <person name="Roache K.F."/>
            <person name="Sabol A.L."/>
            <person name="Besser J."/>
            <person name="Gerner-Smidt P."/>
        </authorList>
    </citation>
    <scope>NUCLEOTIDE SEQUENCE</scope>
    <source>
        <strain evidence="4">PNUSAS015592</strain>
        <strain evidence="2">PNUSAS041911</strain>
        <strain evidence="1">PNUSAS042495</strain>
        <strain evidence="3">PNUSAS042910</strain>
    </source>
</reference>
<proteinExistence type="predicted"/>
<dbReference type="EMBL" id="AAGAQC010000024">
    <property type="protein sequence ID" value="EBL9210900.1"/>
    <property type="molecule type" value="Genomic_DNA"/>
</dbReference>
<dbReference type="SUPFAM" id="SSF69279">
    <property type="entry name" value="Phage tail proteins"/>
    <property type="match status" value="1"/>
</dbReference>
<comment type="caution">
    <text evidence="2">The sequence shown here is derived from an EMBL/GenBank/DDBJ whole genome shotgun (WGS) entry which is preliminary data.</text>
</comment>
<dbReference type="EMBL" id="AAGFHZ010000037">
    <property type="protein sequence ID" value="EBN2829416.1"/>
    <property type="molecule type" value="Genomic_DNA"/>
</dbReference>
<accession>A0A5T7VUA1</accession>
<dbReference type="Pfam" id="PF05954">
    <property type="entry name" value="Phage_GPD"/>
    <property type="match status" value="1"/>
</dbReference>
<organism evidence="2">
    <name type="scientific">Salmonella enterica</name>
    <name type="common">Salmonella choleraesuis</name>
    <dbReference type="NCBI Taxonomy" id="28901"/>
    <lineage>
        <taxon>Bacteria</taxon>
        <taxon>Pseudomonadati</taxon>
        <taxon>Pseudomonadota</taxon>
        <taxon>Gammaproteobacteria</taxon>
        <taxon>Enterobacterales</taxon>
        <taxon>Enterobacteriaceae</taxon>
        <taxon>Salmonella</taxon>
    </lineage>
</organism>
<gene>
    <name evidence="4" type="ORF">CEJ09_20840</name>
    <name evidence="2" type="ORF">DMS94_22915</name>
    <name evidence="3" type="ORF">DOF78_23070</name>
    <name evidence="1" type="ORF">DOF85_23760</name>
</gene>
<dbReference type="EMBL" id="AAGFCB010000038">
    <property type="protein sequence ID" value="EBN2157122.1"/>
    <property type="molecule type" value="Genomic_DNA"/>
</dbReference>
<dbReference type="EMBL" id="AAGWQQ010000066">
    <property type="protein sequence ID" value="EBS7984251.1"/>
    <property type="molecule type" value="Genomic_DNA"/>
</dbReference>
<evidence type="ECO:0000313" key="4">
    <source>
        <dbReference type="EMBL" id="EBS7984251.1"/>
    </source>
</evidence>